<keyword evidence="3" id="KW-0479">Metal-binding</keyword>
<reference evidence="7" key="1">
    <citation type="submission" date="2022-10" db="EMBL/GenBank/DDBJ databases">
        <title>The WGS of Solirubrobacter phytolaccae KCTC 29190.</title>
        <authorList>
            <person name="Jiang Z."/>
        </authorList>
    </citation>
    <scope>NUCLEOTIDE SEQUENCE</scope>
    <source>
        <strain evidence="7">KCTC 29190</strain>
    </source>
</reference>
<dbReference type="PANTHER" id="PTHR11647">
    <property type="entry name" value="HYDRANTOINASE/DIHYDROPYRIMIDINASE FAMILY MEMBER"/>
    <property type="match status" value="1"/>
</dbReference>
<dbReference type="InterPro" id="IPR011778">
    <property type="entry name" value="Hydantoinase/dihydroPyrase"/>
</dbReference>
<proteinExistence type="inferred from homology"/>
<dbReference type="GO" id="GO:0046872">
    <property type="term" value="F:metal ion binding"/>
    <property type="evidence" value="ECO:0007669"/>
    <property type="project" value="UniProtKB-KW"/>
</dbReference>
<name>A0A9X3S8H2_9ACTN</name>
<comment type="cofactor">
    <cofactor evidence="1">
        <name>Zn(2+)</name>
        <dbReference type="ChEBI" id="CHEBI:29105"/>
    </cofactor>
</comment>
<dbReference type="Gene3D" id="2.30.40.10">
    <property type="entry name" value="Urease, subunit C, domain 1"/>
    <property type="match status" value="1"/>
</dbReference>
<dbReference type="AlphaFoldDB" id="A0A9X3S8H2"/>
<dbReference type="SUPFAM" id="SSF51338">
    <property type="entry name" value="Composite domain of metallo-dependent hydrolases"/>
    <property type="match status" value="1"/>
</dbReference>
<dbReference type="InterPro" id="IPR032466">
    <property type="entry name" value="Metal_Hydrolase"/>
</dbReference>
<evidence type="ECO:0000313" key="7">
    <source>
        <dbReference type="EMBL" id="MDA0181473.1"/>
    </source>
</evidence>
<evidence type="ECO:0000256" key="5">
    <source>
        <dbReference type="PIRSR" id="PIRSR611778-50"/>
    </source>
</evidence>
<evidence type="ECO:0000259" key="6">
    <source>
        <dbReference type="Pfam" id="PF01979"/>
    </source>
</evidence>
<dbReference type="EC" id="3.5.2.2" evidence="7"/>
<gene>
    <name evidence="7" type="primary">hydA</name>
    <name evidence="7" type="ORF">OJ997_14305</name>
</gene>
<organism evidence="7 8">
    <name type="scientific">Solirubrobacter phytolaccae</name>
    <dbReference type="NCBI Taxonomy" id="1404360"/>
    <lineage>
        <taxon>Bacteria</taxon>
        <taxon>Bacillati</taxon>
        <taxon>Actinomycetota</taxon>
        <taxon>Thermoleophilia</taxon>
        <taxon>Solirubrobacterales</taxon>
        <taxon>Solirubrobacteraceae</taxon>
        <taxon>Solirubrobacter</taxon>
    </lineage>
</organism>
<keyword evidence="4 7" id="KW-0378">Hydrolase</keyword>
<dbReference type="PANTHER" id="PTHR11647:SF1">
    <property type="entry name" value="COLLAPSIN RESPONSE MEDIATOR PROTEIN"/>
    <property type="match status" value="1"/>
</dbReference>
<evidence type="ECO:0000256" key="3">
    <source>
        <dbReference type="ARBA" id="ARBA00022723"/>
    </source>
</evidence>
<keyword evidence="8" id="KW-1185">Reference proteome</keyword>
<sequence length="459" mass="49875">MTRLIRGGRVVTATDAFDADVLIDGETIVAVGTGLSGDEEIDASGCLVLPGLVDNHTHLSMPFGGTWSCDDYTTGTAAAAAGGTTSIVDFCIQYVGGSLKDALAEWHGRADGAAHIDYGFHCAITDARPEVVAEMEQCVADGVTSFKVFMAYKGALMVDDEQFIAVLEQTGKTGGLVMVHCENGDAVVRYQKEALEAGDTDPKFHASTRPPEVEGEATSRAIRLAEWTGRPLFVVHVTCEEAVKEIQAARDRGLPIFGETCIQYLYLTVDDLDRPGFEGAKYVCSPPLREAYNQHVLYQALRQGALQGISTDHCPFNFKEQKELGLGDFTKIPNGLPAIEHRLTLLYDRSVRGGHMDIVDVVRHGSWGPARIFGLDKKGAIAPGFDADIVVFDPEVKHTISAETHVMNVDYDPFEGWEVQGKPRFTLSRGETVYADGKIISEPGRGRFLKRSLFEPAMG</sequence>
<dbReference type="EMBL" id="JAPDDP010000022">
    <property type="protein sequence ID" value="MDA0181473.1"/>
    <property type="molecule type" value="Genomic_DNA"/>
</dbReference>
<dbReference type="SUPFAM" id="SSF51556">
    <property type="entry name" value="Metallo-dependent hydrolases"/>
    <property type="match status" value="1"/>
</dbReference>
<evidence type="ECO:0000256" key="1">
    <source>
        <dbReference type="ARBA" id="ARBA00001947"/>
    </source>
</evidence>
<comment type="caution">
    <text evidence="7">The sequence shown here is derived from an EMBL/GenBank/DDBJ whole genome shotgun (WGS) entry which is preliminary data.</text>
</comment>
<dbReference type="GO" id="GO:0005829">
    <property type="term" value="C:cytosol"/>
    <property type="evidence" value="ECO:0007669"/>
    <property type="project" value="TreeGrafter"/>
</dbReference>
<evidence type="ECO:0000313" key="8">
    <source>
        <dbReference type="Proteomes" id="UP001147653"/>
    </source>
</evidence>
<dbReference type="FunFam" id="3.20.20.140:FF:000076">
    <property type="entry name" value="Dihydropyrimidinase like 2"/>
    <property type="match status" value="1"/>
</dbReference>
<dbReference type="Pfam" id="PF01979">
    <property type="entry name" value="Amidohydro_1"/>
    <property type="match status" value="1"/>
</dbReference>
<protein>
    <submittedName>
        <fullName evidence="7">Dihydropyrimidinase</fullName>
        <ecNumber evidence="7">3.5.2.2</ecNumber>
    </submittedName>
</protein>
<dbReference type="InterPro" id="IPR011059">
    <property type="entry name" value="Metal-dep_hydrolase_composite"/>
</dbReference>
<comment type="similarity">
    <text evidence="2">Belongs to the metallo-dependent hydrolases superfamily. Hydantoinase/dihydropyrimidinase family.</text>
</comment>
<comment type="PTM">
    <text evidence="5">Carbamylation allows a single lysine to coordinate two divalent metal cations.</text>
</comment>
<dbReference type="Gene3D" id="3.20.20.140">
    <property type="entry name" value="Metal-dependent hydrolases"/>
    <property type="match status" value="1"/>
</dbReference>
<accession>A0A9X3S8H2</accession>
<dbReference type="NCBIfam" id="TIGR02033">
    <property type="entry name" value="D-hydantoinase"/>
    <property type="match status" value="1"/>
</dbReference>
<dbReference type="InterPro" id="IPR006680">
    <property type="entry name" value="Amidohydro-rel"/>
</dbReference>
<evidence type="ECO:0000256" key="2">
    <source>
        <dbReference type="ARBA" id="ARBA00008829"/>
    </source>
</evidence>
<dbReference type="RefSeq" id="WP_270025788.1">
    <property type="nucleotide sequence ID" value="NZ_JAPDDP010000022.1"/>
</dbReference>
<feature type="domain" description="Amidohydrolase-related" evidence="6">
    <location>
        <begin position="47"/>
        <end position="433"/>
    </location>
</feature>
<dbReference type="Proteomes" id="UP001147653">
    <property type="component" value="Unassembled WGS sequence"/>
</dbReference>
<evidence type="ECO:0000256" key="4">
    <source>
        <dbReference type="ARBA" id="ARBA00022801"/>
    </source>
</evidence>
<dbReference type="GO" id="GO:0004157">
    <property type="term" value="F:dihydropyrimidinase activity"/>
    <property type="evidence" value="ECO:0007669"/>
    <property type="project" value="UniProtKB-EC"/>
</dbReference>
<feature type="modified residue" description="N6-carboxylysine" evidence="5">
    <location>
        <position position="147"/>
    </location>
</feature>
<dbReference type="InterPro" id="IPR050378">
    <property type="entry name" value="Metallo-dep_Hydrolases_sf"/>
</dbReference>
<dbReference type="CDD" id="cd01314">
    <property type="entry name" value="D-HYD"/>
    <property type="match status" value="1"/>
</dbReference>